<evidence type="ECO:0000313" key="2">
    <source>
        <dbReference type="EMBL" id="GHB73157.1"/>
    </source>
</evidence>
<comment type="caution">
    <text evidence="2">The sequence shown here is derived from an EMBL/GenBank/DDBJ whole genome shotgun (WGS) entry which is preliminary data.</text>
</comment>
<evidence type="ECO:0000256" key="1">
    <source>
        <dbReference type="SAM" id="MobiDB-lite"/>
    </source>
</evidence>
<feature type="compositionally biased region" description="Pro residues" evidence="1">
    <location>
        <begin position="142"/>
        <end position="154"/>
    </location>
</feature>
<feature type="region of interest" description="Disordered" evidence="1">
    <location>
        <begin position="142"/>
        <end position="186"/>
    </location>
</feature>
<name>A0ABQ3EY29_9ACTN</name>
<dbReference type="Proteomes" id="UP000642673">
    <property type="component" value="Unassembled WGS sequence"/>
</dbReference>
<protein>
    <recommendedName>
        <fullName evidence="4">DNA-binding protein</fullName>
    </recommendedName>
</protein>
<accession>A0ABQ3EY29</accession>
<proteinExistence type="predicted"/>
<reference evidence="3" key="1">
    <citation type="journal article" date="2019" name="Int. J. Syst. Evol. Microbiol.">
        <title>The Global Catalogue of Microorganisms (GCM) 10K type strain sequencing project: providing services to taxonomists for standard genome sequencing and annotation.</title>
        <authorList>
            <consortium name="The Broad Institute Genomics Platform"/>
            <consortium name="The Broad Institute Genome Sequencing Center for Infectious Disease"/>
            <person name="Wu L."/>
            <person name="Ma J."/>
        </authorList>
    </citation>
    <scope>NUCLEOTIDE SEQUENCE [LARGE SCALE GENOMIC DNA]</scope>
    <source>
        <strain evidence="3">JCM 4738</strain>
    </source>
</reference>
<keyword evidence="3" id="KW-1185">Reference proteome</keyword>
<dbReference type="EMBL" id="BMVP01000011">
    <property type="protein sequence ID" value="GHB73157.1"/>
    <property type="molecule type" value="Genomic_DNA"/>
</dbReference>
<dbReference type="RefSeq" id="WP_381353024.1">
    <property type="nucleotide sequence ID" value="NZ_JBHSYU010000001.1"/>
</dbReference>
<sequence>MAYTQSSALPRAAARLTPRNHRSGVIHVKSRHRRRFTVVGNHLAQHAQLSATAIGVALYIQSLPDGASVGIKALAARFPEGEIRLASALRELEQYGYVERRVVRLDSGRMVTQTYYYEQPGAEAEEPAQARPRRVRPVAVPVPVPEPEQAPEPAPEAAWEAEEPDREAEEPDPVAEEPGPDPVALHPATFDLLAGLRGLDPRLLLSERDILRLAPGLSAWLERGIAPDVIARKLSADLPEPLRNPAAIVGYRLTALLPPPLPADPPVVPSARPDPFQTCDGCERVFRSKKPGRCLDCRRREAANSAAA</sequence>
<evidence type="ECO:0000313" key="3">
    <source>
        <dbReference type="Proteomes" id="UP000642673"/>
    </source>
</evidence>
<feature type="compositionally biased region" description="Acidic residues" evidence="1">
    <location>
        <begin position="159"/>
        <end position="179"/>
    </location>
</feature>
<evidence type="ECO:0008006" key="4">
    <source>
        <dbReference type="Google" id="ProtNLM"/>
    </source>
</evidence>
<organism evidence="2 3">
    <name type="scientific">Streptomyces cirratus</name>
    <dbReference type="NCBI Taxonomy" id="68187"/>
    <lineage>
        <taxon>Bacteria</taxon>
        <taxon>Bacillati</taxon>
        <taxon>Actinomycetota</taxon>
        <taxon>Actinomycetes</taxon>
        <taxon>Kitasatosporales</taxon>
        <taxon>Streptomycetaceae</taxon>
        <taxon>Streptomyces</taxon>
    </lineage>
</organism>
<gene>
    <name evidence="2" type="ORF">GCM10010347_49380</name>
</gene>